<evidence type="ECO:0000313" key="3">
    <source>
        <dbReference type="Proteomes" id="UP000887013"/>
    </source>
</evidence>
<protein>
    <submittedName>
        <fullName evidence="2">Uncharacterized protein</fullName>
    </submittedName>
</protein>
<evidence type="ECO:0000313" key="2">
    <source>
        <dbReference type="EMBL" id="GFT08727.1"/>
    </source>
</evidence>
<dbReference type="Proteomes" id="UP000887013">
    <property type="component" value="Unassembled WGS sequence"/>
</dbReference>
<reference evidence="2" key="1">
    <citation type="submission" date="2020-08" db="EMBL/GenBank/DDBJ databases">
        <title>Multicomponent nature underlies the extraordinary mechanical properties of spider dragline silk.</title>
        <authorList>
            <person name="Kono N."/>
            <person name="Nakamura H."/>
            <person name="Mori M."/>
            <person name="Yoshida Y."/>
            <person name="Ohtoshi R."/>
            <person name="Malay A.D."/>
            <person name="Moran D.A.P."/>
            <person name="Tomita M."/>
            <person name="Numata K."/>
            <person name="Arakawa K."/>
        </authorList>
    </citation>
    <scope>NUCLEOTIDE SEQUENCE</scope>
</reference>
<proteinExistence type="predicted"/>
<organism evidence="2 3">
    <name type="scientific">Nephila pilipes</name>
    <name type="common">Giant wood spider</name>
    <name type="synonym">Nephila maculata</name>
    <dbReference type="NCBI Taxonomy" id="299642"/>
    <lineage>
        <taxon>Eukaryota</taxon>
        <taxon>Metazoa</taxon>
        <taxon>Ecdysozoa</taxon>
        <taxon>Arthropoda</taxon>
        <taxon>Chelicerata</taxon>
        <taxon>Arachnida</taxon>
        <taxon>Araneae</taxon>
        <taxon>Araneomorphae</taxon>
        <taxon>Entelegynae</taxon>
        <taxon>Araneoidea</taxon>
        <taxon>Nephilidae</taxon>
        <taxon>Nephila</taxon>
    </lineage>
</organism>
<dbReference type="EMBL" id="BMAW01057012">
    <property type="protein sequence ID" value="GFT08727.1"/>
    <property type="molecule type" value="Genomic_DNA"/>
</dbReference>
<feature type="region of interest" description="Disordered" evidence="1">
    <location>
        <begin position="1"/>
        <end position="21"/>
    </location>
</feature>
<sequence>MTNARLGMPLSGKRDDRGRSNFSLGSYKNQNFYNRMSSYETGAKKFCSSNCQKGRDEDGFGKQSGSSSVSLNLEEFSG</sequence>
<dbReference type="AlphaFoldDB" id="A0A8X6ND59"/>
<comment type="caution">
    <text evidence="2">The sequence shown here is derived from an EMBL/GenBank/DDBJ whole genome shotgun (WGS) entry which is preliminary data.</text>
</comment>
<feature type="region of interest" description="Disordered" evidence="1">
    <location>
        <begin position="55"/>
        <end position="78"/>
    </location>
</feature>
<keyword evidence="3" id="KW-1185">Reference proteome</keyword>
<gene>
    <name evidence="2" type="ORF">NPIL_440761</name>
</gene>
<name>A0A8X6ND59_NEPPI</name>
<evidence type="ECO:0000256" key="1">
    <source>
        <dbReference type="SAM" id="MobiDB-lite"/>
    </source>
</evidence>
<accession>A0A8X6ND59</accession>